<name>A0A7U3YNV3_DESPD</name>
<reference evidence="1 2" key="1">
    <citation type="journal article" date="2011" name="Stand. Genomic Sci.">
        <title>Complete genome sequence of Desulfobulbus propionicus type strain (1pr3).</title>
        <authorList>
            <person name="Pagani I."/>
            <person name="Lapidus A."/>
            <person name="Nolan M."/>
            <person name="Lucas S."/>
            <person name="Hammon N."/>
            <person name="Deshpande S."/>
            <person name="Cheng J.F."/>
            <person name="Chertkov O."/>
            <person name="Davenport K."/>
            <person name="Tapia R."/>
            <person name="Han C."/>
            <person name="Goodwin L."/>
            <person name="Pitluck S."/>
            <person name="Liolios K."/>
            <person name="Mavromatis K."/>
            <person name="Ivanova N."/>
            <person name="Mikhailova N."/>
            <person name="Pati A."/>
            <person name="Chen A."/>
            <person name="Palaniappan K."/>
            <person name="Land M."/>
            <person name="Hauser L."/>
            <person name="Chang Y.J."/>
            <person name="Jeffries C.D."/>
            <person name="Detter J.C."/>
            <person name="Brambilla E."/>
            <person name="Kannan K.P."/>
            <person name="Djao O.D."/>
            <person name="Rohde M."/>
            <person name="Pukall R."/>
            <person name="Spring S."/>
            <person name="Goker M."/>
            <person name="Sikorski J."/>
            <person name="Woyke T."/>
            <person name="Bristow J."/>
            <person name="Eisen J.A."/>
            <person name="Markowitz V."/>
            <person name="Hugenholtz P."/>
            <person name="Kyrpides N.C."/>
            <person name="Klenk H.P."/>
        </authorList>
    </citation>
    <scope>NUCLEOTIDE SEQUENCE [LARGE SCALE GENOMIC DNA]</scope>
    <source>
        <strain evidence="2">ATCC 33891 / DSM 2032 / 1pr3</strain>
    </source>
</reference>
<protein>
    <submittedName>
        <fullName evidence="1">Uncharacterized protein</fullName>
    </submittedName>
</protein>
<proteinExistence type="predicted"/>
<dbReference type="AlphaFoldDB" id="A0A7U3YNV3"/>
<gene>
    <name evidence="1" type="ordered locus">Despr_2684</name>
</gene>
<keyword evidence="2" id="KW-1185">Reference proteome</keyword>
<sequence length="284" mass="31878">MLTLQGLSIRERLVNLTMEFELPLSTITQELEWLDKEETALIQLSAKCKAINSDEDKSFTGRKKAVDAAIQEQIKRLAGHESKIAAFDRFIKDVDAEIVNILSRAKGRTIVRDLTETMLYELRLQEIRRLLIEKQKDAREELDARIARAKKFELPLSDEERTLQNVALSHALAAAQSYNADTDRAKLMLVAVEDSPVAMITADEQAQVDQTLAGQVAQPRLEAQKAARLRKAATELILSQLEKLSRQPELVVEARQQDQPPLSDQQRALLAAGVPLEPVKPLEV</sequence>
<evidence type="ECO:0000313" key="2">
    <source>
        <dbReference type="Proteomes" id="UP000006365"/>
    </source>
</evidence>
<dbReference type="KEGG" id="dpr:Despr_2684"/>
<accession>A0A7U3YNV3</accession>
<evidence type="ECO:0000313" key="1">
    <source>
        <dbReference type="EMBL" id="ADW18820.1"/>
    </source>
</evidence>
<organism evidence="1 2">
    <name type="scientific">Desulfobulbus propionicus (strain ATCC 33891 / DSM 2032 / VKM B-1956 / 1pr3)</name>
    <dbReference type="NCBI Taxonomy" id="577650"/>
    <lineage>
        <taxon>Bacteria</taxon>
        <taxon>Pseudomonadati</taxon>
        <taxon>Thermodesulfobacteriota</taxon>
        <taxon>Desulfobulbia</taxon>
        <taxon>Desulfobulbales</taxon>
        <taxon>Desulfobulbaceae</taxon>
        <taxon>Desulfobulbus</taxon>
    </lineage>
</organism>
<dbReference type="Proteomes" id="UP000006365">
    <property type="component" value="Chromosome"/>
</dbReference>
<dbReference type="EMBL" id="CP002364">
    <property type="protein sequence ID" value="ADW18820.1"/>
    <property type="molecule type" value="Genomic_DNA"/>
</dbReference>